<feature type="region of interest" description="Disordered" evidence="6">
    <location>
        <begin position="105"/>
        <end position="140"/>
    </location>
</feature>
<sequence>MAGNRWKGNYIILHSMHCYQPRFHIVQADDMYSVCWSVFQTFTFSETTFTSVTAYQNTKLTKLKIDHNPFAKGCYSLGSVGHVCFAGLHMSSYEGYEGERAELTERKEEEVVKEEHYSPWGPEREHGHHGQTDTPPGPCIREMYNAEQLVPDPASYQPNRFHKYGRSPSLSSNLGSSNGGSGRASFESRVPDVATVPEHDAPKPSVHEIRPSPYYKGVLNMAQAGKPGVLSHHIYSPYGTEQTLGQWSGPSHTQYPPPHHLPTDYSTPAVHHGSHHGNVAEWSQYPLFSYSCW</sequence>
<evidence type="ECO:0000259" key="7">
    <source>
        <dbReference type="PROSITE" id="PS50252"/>
    </source>
</evidence>
<dbReference type="InterPro" id="IPR036960">
    <property type="entry name" value="T-box_sf"/>
</dbReference>
<evidence type="ECO:0000256" key="5">
    <source>
        <dbReference type="PROSITE-ProRule" id="PRU00201"/>
    </source>
</evidence>
<reference evidence="8" key="2">
    <citation type="submission" date="2025-09" db="UniProtKB">
        <authorList>
            <consortium name="Ensembl"/>
        </authorList>
    </citation>
    <scope>IDENTIFICATION</scope>
</reference>
<dbReference type="Pfam" id="PF00907">
    <property type="entry name" value="T-box"/>
    <property type="match status" value="1"/>
</dbReference>
<dbReference type="GeneTree" id="ENSGT00940000164254"/>
<keyword evidence="3" id="KW-0804">Transcription</keyword>
<evidence type="ECO:0000313" key="8">
    <source>
        <dbReference type="Ensembl" id="ENSOTSP00005089574.2"/>
    </source>
</evidence>
<dbReference type="InterPro" id="IPR001699">
    <property type="entry name" value="TF_T-box"/>
</dbReference>
<dbReference type="GO" id="GO:0000978">
    <property type="term" value="F:RNA polymerase II cis-regulatory region sequence-specific DNA binding"/>
    <property type="evidence" value="ECO:0007669"/>
    <property type="project" value="InterPro"/>
</dbReference>
<dbReference type="PRINTS" id="PR00937">
    <property type="entry name" value="TBOX"/>
</dbReference>
<comment type="caution">
    <text evidence="5">Lacks conserved residue(s) required for the propagation of feature annotation.</text>
</comment>
<evidence type="ECO:0000256" key="3">
    <source>
        <dbReference type="ARBA" id="ARBA00023163"/>
    </source>
</evidence>
<dbReference type="AlphaFoldDB" id="A0A8C8J7T3"/>
<feature type="domain" description="T-box" evidence="7">
    <location>
        <begin position="8"/>
        <end position="76"/>
    </location>
</feature>
<keyword evidence="9" id="KW-1185">Reference proteome</keyword>
<comment type="subcellular location">
    <subcellularLocation>
        <location evidence="5">Nucleus</location>
    </subcellularLocation>
</comment>
<dbReference type="InterPro" id="IPR008967">
    <property type="entry name" value="p53-like_TF_DNA-bd_sf"/>
</dbReference>
<dbReference type="GO" id="GO:0045893">
    <property type="term" value="P:positive regulation of DNA-templated transcription"/>
    <property type="evidence" value="ECO:0007669"/>
    <property type="project" value="InterPro"/>
</dbReference>
<evidence type="ECO:0000256" key="6">
    <source>
        <dbReference type="SAM" id="MobiDB-lite"/>
    </source>
</evidence>
<dbReference type="GO" id="GO:0000785">
    <property type="term" value="C:chromatin"/>
    <property type="evidence" value="ECO:0007669"/>
    <property type="project" value="TreeGrafter"/>
</dbReference>
<feature type="compositionally biased region" description="Low complexity" evidence="6">
    <location>
        <begin position="166"/>
        <end position="176"/>
    </location>
</feature>
<evidence type="ECO:0000313" key="9">
    <source>
        <dbReference type="Proteomes" id="UP000694402"/>
    </source>
</evidence>
<keyword evidence="1" id="KW-0805">Transcription regulation</keyword>
<organism evidence="8 9">
    <name type="scientific">Oncorhynchus tshawytscha</name>
    <name type="common">Chinook salmon</name>
    <name type="synonym">Salmo tshawytscha</name>
    <dbReference type="NCBI Taxonomy" id="74940"/>
    <lineage>
        <taxon>Eukaryota</taxon>
        <taxon>Metazoa</taxon>
        <taxon>Chordata</taxon>
        <taxon>Craniata</taxon>
        <taxon>Vertebrata</taxon>
        <taxon>Euteleostomi</taxon>
        <taxon>Actinopterygii</taxon>
        <taxon>Neopterygii</taxon>
        <taxon>Teleostei</taxon>
        <taxon>Protacanthopterygii</taxon>
        <taxon>Salmoniformes</taxon>
        <taxon>Salmonidae</taxon>
        <taxon>Salmoninae</taxon>
        <taxon>Oncorhynchus</taxon>
    </lineage>
</organism>
<evidence type="ECO:0000256" key="4">
    <source>
        <dbReference type="ARBA" id="ARBA00023242"/>
    </source>
</evidence>
<keyword evidence="2 5" id="KW-0238">DNA-binding</keyword>
<dbReference type="PANTHER" id="PTHR11267:SF204">
    <property type="entry name" value="SPADETAIL"/>
    <property type="match status" value="1"/>
</dbReference>
<dbReference type="PROSITE" id="PS50252">
    <property type="entry name" value="TBOX_3"/>
    <property type="match status" value="1"/>
</dbReference>
<dbReference type="PANTHER" id="PTHR11267">
    <property type="entry name" value="T-BOX PROTEIN-RELATED"/>
    <property type="match status" value="1"/>
</dbReference>
<dbReference type="Gene3D" id="2.60.40.820">
    <property type="entry name" value="Transcription factor, T-box"/>
    <property type="match status" value="1"/>
</dbReference>
<dbReference type="GO" id="GO:0000981">
    <property type="term" value="F:DNA-binding transcription factor activity, RNA polymerase II-specific"/>
    <property type="evidence" value="ECO:0007669"/>
    <property type="project" value="TreeGrafter"/>
</dbReference>
<proteinExistence type="predicted"/>
<protein>
    <submittedName>
        <fullName evidence="8">T-box transcription factor 16</fullName>
    </submittedName>
</protein>
<keyword evidence="4 5" id="KW-0539">Nucleus</keyword>
<feature type="compositionally biased region" description="Basic and acidic residues" evidence="6">
    <location>
        <begin position="105"/>
        <end position="131"/>
    </location>
</feature>
<evidence type="ECO:0000256" key="1">
    <source>
        <dbReference type="ARBA" id="ARBA00023015"/>
    </source>
</evidence>
<dbReference type="GO" id="GO:0007389">
    <property type="term" value="P:pattern specification process"/>
    <property type="evidence" value="ECO:0007669"/>
    <property type="project" value="TreeGrafter"/>
</dbReference>
<dbReference type="GO" id="GO:0005634">
    <property type="term" value="C:nucleus"/>
    <property type="evidence" value="ECO:0007669"/>
    <property type="project" value="UniProtKB-SubCell"/>
</dbReference>
<accession>A0A8C8J7T3</accession>
<dbReference type="SMART" id="SM00425">
    <property type="entry name" value="TBOX"/>
    <property type="match status" value="1"/>
</dbReference>
<evidence type="ECO:0000256" key="2">
    <source>
        <dbReference type="ARBA" id="ARBA00023125"/>
    </source>
</evidence>
<dbReference type="SUPFAM" id="SSF49417">
    <property type="entry name" value="p53-like transcription factors"/>
    <property type="match status" value="1"/>
</dbReference>
<dbReference type="GO" id="GO:0001708">
    <property type="term" value="P:cell fate specification"/>
    <property type="evidence" value="ECO:0007669"/>
    <property type="project" value="TreeGrafter"/>
</dbReference>
<dbReference type="Ensembl" id="ENSOTST00005097249.2">
    <property type="protein sequence ID" value="ENSOTSP00005089574.2"/>
    <property type="gene ID" value="ENSOTSG00005042140.2"/>
</dbReference>
<name>A0A8C8J7T3_ONCTS</name>
<dbReference type="GO" id="GO:0003007">
    <property type="term" value="P:heart morphogenesis"/>
    <property type="evidence" value="ECO:0007669"/>
    <property type="project" value="TreeGrafter"/>
</dbReference>
<dbReference type="InterPro" id="IPR046360">
    <property type="entry name" value="T-box_DNA-bd"/>
</dbReference>
<dbReference type="Proteomes" id="UP000694402">
    <property type="component" value="Unassembled WGS sequence"/>
</dbReference>
<feature type="region of interest" description="Disordered" evidence="6">
    <location>
        <begin position="152"/>
        <end position="188"/>
    </location>
</feature>
<reference evidence="8" key="1">
    <citation type="submission" date="2025-08" db="UniProtKB">
        <authorList>
            <consortium name="Ensembl"/>
        </authorList>
    </citation>
    <scope>IDENTIFICATION</scope>
</reference>